<dbReference type="PANTHER" id="PTHR31900:SF30">
    <property type="entry name" value="SUPERFAMILY PROTEIN, PUTATIVE-RELATED"/>
    <property type="match status" value="1"/>
</dbReference>
<keyword evidence="4" id="KW-1185">Reference proteome</keyword>
<dbReference type="InterPro" id="IPR006566">
    <property type="entry name" value="FBD"/>
</dbReference>
<dbReference type="Proteomes" id="UP000436088">
    <property type="component" value="Unassembled WGS sequence"/>
</dbReference>
<dbReference type="InterPro" id="IPR032675">
    <property type="entry name" value="LRR_dom_sf"/>
</dbReference>
<accession>A0A6A2XC93</accession>
<dbReference type="SMART" id="SM00579">
    <property type="entry name" value="FBD"/>
    <property type="match status" value="1"/>
</dbReference>
<evidence type="ECO:0000313" key="4">
    <source>
        <dbReference type="Proteomes" id="UP000436088"/>
    </source>
</evidence>
<dbReference type="PANTHER" id="PTHR31900">
    <property type="entry name" value="F-BOX/RNI SUPERFAMILY PROTEIN-RELATED"/>
    <property type="match status" value="1"/>
</dbReference>
<dbReference type="Pfam" id="PF08387">
    <property type="entry name" value="FBD"/>
    <property type="match status" value="1"/>
</dbReference>
<evidence type="ECO:0000259" key="2">
    <source>
        <dbReference type="SMART" id="SM00579"/>
    </source>
</evidence>
<sequence length="542" mass="61278">MRASADRVALRNRHLKRNSGMSRSYSTQREKNMSNFAGYDVNSRRFGERNPESALANEGVIAQLSEQISSLNDRMDEFTTRNEELNSKLAVKNPTSSQQNLAFQAESCNVSAPTSHFINGLGNGSIMLNSLSSSQLAKDSPIMEEFLNYTRYEFESPGSVFTILSFKRSSRCRMTIAYKTISRSISSVARGQRQIMHQLDNLSNFLHERTGEKSQLDQDPIEMGDVLAPDLISDLPQSIVEVEDSLVKFITRTLFLHQGPIHKFQLTTSHLQCCPDIDQWLLFLSRNDIKELVLELGEGEWFRVPSCLFNCKKLTRLVSPEAIESLISSCPLLESLALSYFDSLALTIRAPNLKYLCLEGEFKDICLENTPLLVAMSVAVYMTDDIAEHFEQSSSCNFNRFLGSVPRLERLIGHIYFTKFEDMKEVLVVLHLITNSPNLRELQISGSSNTLAAIDAPDLDFWDDELPSDCTFKQLKLVKMTDMSGVPHEMEFIKFLLTNSPALETMSISPCVYVMDGRLNMLIELLSFRRASAQAEILFIQD</sequence>
<reference evidence="3" key="1">
    <citation type="submission" date="2019-09" db="EMBL/GenBank/DDBJ databases">
        <title>Draft genome information of white flower Hibiscus syriacus.</title>
        <authorList>
            <person name="Kim Y.-M."/>
        </authorList>
    </citation>
    <scope>NUCLEOTIDE SEQUENCE [LARGE SCALE GENOMIC DNA]</scope>
    <source>
        <strain evidence="3">YM2019G1</strain>
    </source>
</reference>
<protein>
    <submittedName>
        <fullName evidence="3">F-box/FBD/LRR-repeat protein</fullName>
    </submittedName>
</protein>
<keyword evidence="1" id="KW-0175">Coiled coil</keyword>
<feature type="domain" description="FBD" evidence="2">
    <location>
        <begin position="469"/>
        <end position="540"/>
    </location>
</feature>
<feature type="coiled-coil region" evidence="1">
    <location>
        <begin position="61"/>
        <end position="88"/>
    </location>
</feature>
<dbReference type="InterPro" id="IPR050232">
    <property type="entry name" value="FBL13/AtMIF1-like"/>
</dbReference>
<dbReference type="SUPFAM" id="SSF52047">
    <property type="entry name" value="RNI-like"/>
    <property type="match status" value="1"/>
</dbReference>
<dbReference type="EMBL" id="VEPZ02001430">
    <property type="protein sequence ID" value="KAE8673281.1"/>
    <property type="molecule type" value="Genomic_DNA"/>
</dbReference>
<evidence type="ECO:0000256" key="1">
    <source>
        <dbReference type="SAM" id="Coils"/>
    </source>
</evidence>
<organism evidence="3 4">
    <name type="scientific">Hibiscus syriacus</name>
    <name type="common">Rose of Sharon</name>
    <dbReference type="NCBI Taxonomy" id="106335"/>
    <lineage>
        <taxon>Eukaryota</taxon>
        <taxon>Viridiplantae</taxon>
        <taxon>Streptophyta</taxon>
        <taxon>Embryophyta</taxon>
        <taxon>Tracheophyta</taxon>
        <taxon>Spermatophyta</taxon>
        <taxon>Magnoliopsida</taxon>
        <taxon>eudicotyledons</taxon>
        <taxon>Gunneridae</taxon>
        <taxon>Pentapetalae</taxon>
        <taxon>rosids</taxon>
        <taxon>malvids</taxon>
        <taxon>Malvales</taxon>
        <taxon>Malvaceae</taxon>
        <taxon>Malvoideae</taxon>
        <taxon>Hibiscus</taxon>
    </lineage>
</organism>
<dbReference type="AlphaFoldDB" id="A0A6A2XC93"/>
<comment type="caution">
    <text evidence="3">The sequence shown here is derived from an EMBL/GenBank/DDBJ whole genome shotgun (WGS) entry which is preliminary data.</text>
</comment>
<proteinExistence type="predicted"/>
<dbReference type="Gene3D" id="3.80.10.10">
    <property type="entry name" value="Ribonuclease Inhibitor"/>
    <property type="match status" value="1"/>
</dbReference>
<name>A0A6A2XC93_HIBSY</name>
<evidence type="ECO:0000313" key="3">
    <source>
        <dbReference type="EMBL" id="KAE8673281.1"/>
    </source>
</evidence>
<gene>
    <name evidence="3" type="ORF">F3Y22_tig00111795pilonHSYRG00008</name>
</gene>